<dbReference type="CDD" id="cd00051">
    <property type="entry name" value="EFh"/>
    <property type="match status" value="2"/>
</dbReference>
<sequence length="216" mass="25645">MFQPQTFRMSRKNMQKLTDSLHRTVRHFNKNEMEALIRLFYLLMGEPSERPSRNGLDRNKFRNILHNTFEMTDDMIMDRVFRAFDKDNDSYISVTEWIEGLAVFLRGNLDEKIKYCFEVYDLNNDGYITREEMFHLLKNSLLKQPTEEDPDEGVKDLVEITLKKMDHDHDSKVSYDDFQKSVKEETLLLEAFGPCLPDTKNILAFERQAFVQVNEP</sequence>
<dbReference type="PROSITE" id="PS00018">
    <property type="entry name" value="EF_HAND_1"/>
    <property type="match status" value="1"/>
</dbReference>
<evidence type="ECO:0000256" key="3">
    <source>
        <dbReference type="ARBA" id="ARBA00022837"/>
    </source>
</evidence>
<keyword evidence="2" id="KW-0677">Repeat</keyword>
<dbReference type="FunCoup" id="A0A6P8PT19">
    <property type="interactions" value="69"/>
</dbReference>
<evidence type="ECO:0000313" key="6">
    <source>
        <dbReference type="RefSeq" id="XP_033787034.1"/>
    </source>
</evidence>
<dbReference type="SMART" id="SM00054">
    <property type="entry name" value="EFh"/>
    <property type="match status" value="3"/>
</dbReference>
<dbReference type="InterPro" id="IPR002048">
    <property type="entry name" value="EF_hand_dom"/>
</dbReference>
<dbReference type="InParanoid" id="A0A6P8PT19"/>
<feature type="domain" description="EF-hand" evidence="4">
    <location>
        <begin position="153"/>
        <end position="188"/>
    </location>
</feature>
<feature type="domain" description="EF-hand" evidence="4">
    <location>
        <begin position="108"/>
        <end position="143"/>
    </location>
</feature>
<dbReference type="OrthoDB" id="191686at2759"/>
<gene>
    <name evidence="6" type="primary">EFCAB1</name>
</gene>
<keyword evidence="3" id="KW-0106">Calcium</keyword>
<dbReference type="PROSITE" id="PS50222">
    <property type="entry name" value="EF_HAND_2"/>
    <property type="match status" value="3"/>
</dbReference>
<feature type="domain" description="EF-hand" evidence="4">
    <location>
        <begin position="72"/>
        <end position="107"/>
    </location>
</feature>
<accession>A0A6P8PT19</accession>
<evidence type="ECO:0000256" key="2">
    <source>
        <dbReference type="ARBA" id="ARBA00022737"/>
    </source>
</evidence>
<dbReference type="RefSeq" id="XP_033787034.1">
    <property type="nucleotide sequence ID" value="XM_033931143.1"/>
</dbReference>
<dbReference type="Gene3D" id="1.10.238.10">
    <property type="entry name" value="EF-hand"/>
    <property type="match status" value="1"/>
</dbReference>
<proteinExistence type="predicted"/>
<dbReference type="PANTHER" id="PTHR23055">
    <property type="entry name" value="CALCIUM BINDING PROTEINS"/>
    <property type="match status" value="1"/>
</dbReference>
<protein>
    <submittedName>
        <fullName evidence="6">EF-hand calcium-binding domain-containing protein 1</fullName>
    </submittedName>
</protein>
<evidence type="ECO:0000259" key="4">
    <source>
        <dbReference type="PROSITE" id="PS50222"/>
    </source>
</evidence>
<dbReference type="KEGG" id="gsh:117354163"/>
<evidence type="ECO:0000256" key="1">
    <source>
        <dbReference type="ARBA" id="ARBA00022723"/>
    </source>
</evidence>
<dbReference type="InterPro" id="IPR018247">
    <property type="entry name" value="EF_Hand_1_Ca_BS"/>
</dbReference>
<reference evidence="6" key="1">
    <citation type="submission" date="2025-08" db="UniProtKB">
        <authorList>
            <consortium name="RefSeq"/>
        </authorList>
    </citation>
    <scope>IDENTIFICATION</scope>
</reference>
<dbReference type="InterPro" id="IPR028846">
    <property type="entry name" value="Recoverin"/>
</dbReference>
<dbReference type="Proteomes" id="UP000515159">
    <property type="component" value="Chromosome 2"/>
</dbReference>
<dbReference type="PRINTS" id="PR00450">
    <property type="entry name" value="RECOVERIN"/>
</dbReference>
<keyword evidence="1" id="KW-0479">Metal-binding</keyword>
<dbReference type="Pfam" id="PF13499">
    <property type="entry name" value="EF-hand_7"/>
    <property type="match status" value="1"/>
</dbReference>
<dbReference type="InterPro" id="IPR011992">
    <property type="entry name" value="EF-hand-dom_pair"/>
</dbReference>
<keyword evidence="5" id="KW-1185">Reference proteome</keyword>
<dbReference type="Pfam" id="PF13202">
    <property type="entry name" value="EF-hand_5"/>
    <property type="match status" value="1"/>
</dbReference>
<evidence type="ECO:0000313" key="5">
    <source>
        <dbReference type="Proteomes" id="UP000515159"/>
    </source>
</evidence>
<organism evidence="5 6">
    <name type="scientific">Geotrypetes seraphini</name>
    <name type="common">Gaboon caecilian</name>
    <name type="synonym">Caecilia seraphini</name>
    <dbReference type="NCBI Taxonomy" id="260995"/>
    <lineage>
        <taxon>Eukaryota</taxon>
        <taxon>Metazoa</taxon>
        <taxon>Chordata</taxon>
        <taxon>Craniata</taxon>
        <taxon>Vertebrata</taxon>
        <taxon>Euteleostomi</taxon>
        <taxon>Amphibia</taxon>
        <taxon>Gymnophiona</taxon>
        <taxon>Geotrypetes</taxon>
    </lineage>
</organism>
<dbReference type="CTD" id="79645"/>
<dbReference type="AlphaFoldDB" id="A0A6P8PT19"/>
<dbReference type="SUPFAM" id="SSF47473">
    <property type="entry name" value="EF-hand"/>
    <property type="match status" value="1"/>
</dbReference>
<dbReference type="GeneID" id="117354163"/>
<name>A0A6P8PT19_GEOSA</name>
<dbReference type="GO" id="GO:0005509">
    <property type="term" value="F:calcium ion binding"/>
    <property type="evidence" value="ECO:0007669"/>
    <property type="project" value="InterPro"/>
</dbReference>
<dbReference type="PANTHER" id="PTHR23055:SF60">
    <property type="entry name" value="CALAXIN"/>
    <property type="match status" value="1"/>
</dbReference>